<protein>
    <submittedName>
        <fullName evidence="1">Uncharacterized protein</fullName>
    </submittedName>
</protein>
<proteinExistence type="predicted"/>
<sequence>MSQFINCKISKRGSGFEATETPNYNLKDIKRVKINYMPNKLMKKGLNNLSDFKVLD</sequence>
<dbReference type="Proteomes" id="UP000599688">
    <property type="component" value="Unassembled WGS sequence"/>
</dbReference>
<comment type="caution">
    <text evidence="1">The sequence shown here is derived from an EMBL/GenBank/DDBJ whole genome shotgun (WGS) entry which is preliminary data.</text>
</comment>
<keyword evidence="2" id="KW-1185">Reference proteome</keyword>
<dbReference type="RefSeq" id="WP_188407222.1">
    <property type="nucleotide sequence ID" value="NZ_BMGL01000023.1"/>
</dbReference>
<dbReference type="EMBL" id="BMGL01000023">
    <property type="protein sequence ID" value="GGE23173.1"/>
    <property type="molecule type" value="Genomic_DNA"/>
</dbReference>
<evidence type="ECO:0000313" key="2">
    <source>
        <dbReference type="Proteomes" id="UP000599688"/>
    </source>
</evidence>
<reference evidence="1 2" key="1">
    <citation type="journal article" date="2014" name="Int. J. Syst. Evol. Microbiol.">
        <title>Complete genome sequence of Corynebacterium casei LMG S-19264T (=DSM 44701T), isolated from a smear-ripened cheese.</title>
        <authorList>
            <consortium name="US DOE Joint Genome Institute (JGI-PGF)"/>
            <person name="Walter F."/>
            <person name="Albersmeier A."/>
            <person name="Kalinowski J."/>
            <person name="Ruckert C."/>
        </authorList>
    </citation>
    <scope>NUCLEOTIDE SEQUENCE [LARGE SCALE GENOMIC DNA]</scope>
    <source>
        <strain evidence="1 2">CGMCC 1.12925</strain>
    </source>
</reference>
<name>A0A917EC99_9FLAO</name>
<accession>A0A917EC99</accession>
<organism evidence="1 2">
    <name type="scientific">Psychroflexus salis</name>
    <dbReference type="NCBI Taxonomy" id="1526574"/>
    <lineage>
        <taxon>Bacteria</taxon>
        <taxon>Pseudomonadati</taxon>
        <taxon>Bacteroidota</taxon>
        <taxon>Flavobacteriia</taxon>
        <taxon>Flavobacteriales</taxon>
        <taxon>Flavobacteriaceae</taxon>
        <taxon>Psychroflexus</taxon>
    </lineage>
</organism>
<dbReference type="AlphaFoldDB" id="A0A917EC99"/>
<gene>
    <name evidence="1" type="ORF">GCM10010831_25100</name>
</gene>
<evidence type="ECO:0000313" key="1">
    <source>
        <dbReference type="EMBL" id="GGE23173.1"/>
    </source>
</evidence>